<reference evidence="1" key="1">
    <citation type="submission" date="2022-08" db="EMBL/GenBank/DDBJ databases">
        <authorList>
            <consortium name="DOE Joint Genome Institute"/>
            <person name="Min B."/>
            <person name="Riley R."/>
            <person name="Sierra-Patev S."/>
            <person name="Naranjo-Ortiz M."/>
            <person name="Looney B."/>
            <person name="Konkel Z."/>
            <person name="Slot J.C."/>
            <person name="Sakamoto Y."/>
            <person name="Steenwyk J.L."/>
            <person name="Rokas A."/>
            <person name="Carro J."/>
            <person name="Camarero S."/>
            <person name="Ferreira P."/>
            <person name="Molpeceres G."/>
            <person name="Ruiz-Duenas F.J."/>
            <person name="Serrano A."/>
            <person name="Henrissat B."/>
            <person name="Drula E."/>
            <person name="Hughes K.W."/>
            <person name="Mata J.L."/>
            <person name="Ishikawa N.K."/>
            <person name="Vargas-Isla R."/>
            <person name="Ushijima S."/>
            <person name="Smith C.A."/>
            <person name="Ahrendt S."/>
            <person name="Andreopoulos W."/>
            <person name="He G."/>
            <person name="Labutti K."/>
            <person name="Lipzen A."/>
            <person name="Ng V."/>
            <person name="Sandor L."/>
            <person name="Barry K."/>
            <person name="Martinez A.T."/>
            <person name="Xiao Y."/>
            <person name="Gibbons J.G."/>
            <person name="Terashima K."/>
            <person name="Hibbett D.S."/>
            <person name="Grigoriev I.V."/>
        </authorList>
    </citation>
    <scope>NUCLEOTIDE SEQUENCE</scope>
    <source>
        <strain evidence="1">TFB9207</strain>
    </source>
</reference>
<dbReference type="AlphaFoldDB" id="A0AA38PK27"/>
<gene>
    <name evidence="1" type="ORF">F5878DRAFT_720735</name>
</gene>
<accession>A0AA38PK27</accession>
<organism evidence="1 2">
    <name type="scientific">Lentinula raphanica</name>
    <dbReference type="NCBI Taxonomy" id="153919"/>
    <lineage>
        <taxon>Eukaryota</taxon>
        <taxon>Fungi</taxon>
        <taxon>Dikarya</taxon>
        <taxon>Basidiomycota</taxon>
        <taxon>Agaricomycotina</taxon>
        <taxon>Agaricomycetes</taxon>
        <taxon>Agaricomycetidae</taxon>
        <taxon>Agaricales</taxon>
        <taxon>Marasmiineae</taxon>
        <taxon>Omphalotaceae</taxon>
        <taxon>Lentinula</taxon>
    </lineage>
</organism>
<dbReference type="Proteomes" id="UP001163846">
    <property type="component" value="Unassembled WGS sequence"/>
</dbReference>
<protein>
    <submittedName>
        <fullName evidence="1">Uncharacterized protein</fullName>
    </submittedName>
</protein>
<evidence type="ECO:0000313" key="2">
    <source>
        <dbReference type="Proteomes" id="UP001163846"/>
    </source>
</evidence>
<dbReference type="EMBL" id="MU805954">
    <property type="protein sequence ID" value="KAJ3844402.1"/>
    <property type="molecule type" value="Genomic_DNA"/>
</dbReference>
<sequence length="219" mass="25117">MVHRPGDLDSPESLWTLCVLSDPIQSKIVGYRTILQRSSEWGPMERTSKTSILAIAEVGSKPTSRVFVAIGTVRMSTPTKLQVFTEVIAKINDRRSGKLPNAASIFQVLMIFEKTLIEHKKDQHYTVVEYTFDLPKYQTMFEKMVQKKGTGAGFALSSEADMPWEWDMYNKIEAKKLNVTEMYRAKNAQVLDNMEFWRNPLELHNQLPAVPEPEETEIF</sequence>
<comment type="caution">
    <text evidence="1">The sequence shown here is derived from an EMBL/GenBank/DDBJ whole genome shotgun (WGS) entry which is preliminary data.</text>
</comment>
<name>A0AA38PK27_9AGAR</name>
<keyword evidence="2" id="KW-1185">Reference proteome</keyword>
<evidence type="ECO:0000313" key="1">
    <source>
        <dbReference type="EMBL" id="KAJ3844402.1"/>
    </source>
</evidence>
<proteinExistence type="predicted"/>